<evidence type="ECO:0000256" key="3">
    <source>
        <dbReference type="ARBA" id="ARBA00022448"/>
    </source>
</evidence>
<keyword evidence="5 8" id="KW-0812">Transmembrane</keyword>
<dbReference type="PRINTS" id="PR01036">
    <property type="entry name" value="TCRTETB"/>
</dbReference>
<feature type="transmembrane region" description="Helical" evidence="8">
    <location>
        <begin position="148"/>
        <end position="169"/>
    </location>
</feature>
<feature type="transmembrane region" description="Helical" evidence="8">
    <location>
        <begin position="89"/>
        <end position="108"/>
    </location>
</feature>
<dbReference type="InterPro" id="IPR011701">
    <property type="entry name" value="MFS"/>
</dbReference>
<keyword evidence="7 8" id="KW-0472">Membrane</keyword>
<dbReference type="EMBL" id="JACHHP010000004">
    <property type="protein sequence ID" value="MBB5208729.1"/>
    <property type="molecule type" value="Genomic_DNA"/>
</dbReference>
<evidence type="ECO:0000256" key="5">
    <source>
        <dbReference type="ARBA" id="ARBA00022692"/>
    </source>
</evidence>
<feature type="transmembrane region" description="Helical" evidence="8">
    <location>
        <begin position="60"/>
        <end position="82"/>
    </location>
</feature>
<evidence type="ECO:0000313" key="10">
    <source>
        <dbReference type="EMBL" id="MBB5208729.1"/>
    </source>
</evidence>
<evidence type="ECO:0000313" key="11">
    <source>
        <dbReference type="Proteomes" id="UP000521199"/>
    </source>
</evidence>
<comment type="caution">
    <text evidence="10">The sequence shown here is derived from an EMBL/GenBank/DDBJ whole genome shotgun (WGS) entry which is preliminary data.</text>
</comment>
<keyword evidence="3" id="KW-0813">Transport</keyword>
<dbReference type="InterPro" id="IPR036259">
    <property type="entry name" value="MFS_trans_sf"/>
</dbReference>
<dbReference type="RefSeq" id="WP_183961287.1">
    <property type="nucleotide sequence ID" value="NZ_JACHHP010000004.1"/>
</dbReference>
<dbReference type="GO" id="GO:0005886">
    <property type="term" value="C:plasma membrane"/>
    <property type="evidence" value="ECO:0007669"/>
    <property type="project" value="UniProtKB-SubCell"/>
</dbReference>
<evidence type="ECO:0000256" key="6">
    <source>
        <dbReference type="ARBA" id="ARBA00022989"/>
    </source>
</evidence>
<proteinExistence type="inferred from homology"/>
<sequence>MSAATTTTSIPPLGTATQRRGLLVVSVMLATLMQAIDTTIANVALPDMQGSLSATQDQAAWVLTSYIVASAIMMPLTGWLSAVLGRRRLLLVSIAGFTVASVLCGLATGIGEMVLFRVLQGVFGAALVPLSQSLLLDVFPKEKHGAAMAMWGMGLMVGPILGPPLGGWLTEDYSWRWVFLINVPVGILALLGVAASVKTETTVRRPMDWTGFLLLAIGIGALQLFLDRGQSQDWLGAFEVRIELALALLGLYLYAVHWRGASHPVMDLRLFANFNFALSSALIFVVGIVLFATLALLPPYLNQLMHYPVLDVGLMLAPRGVGTMLGMMLVGRLIGRVDTRVPIVVGLLLTAYSLHDMTAMGVDVSQRSIVAIGLVQGLGLGLVFVPISTVAYSTLPAQARTEAASLFSLMRNIGSSIGISLVITLLARNTQINHAEIGARVPGWGAEAALLPSAWDPATAAGASALNAEVTRQAAVIGYVNDFHVMLVLTLAVIPLVLFLRGGPARGGAPTVAAEH</sequence>
<feature type="transmembrane region" description="Helical" evidence="8">
    <location>
        <begin position="270"/>
        <end position="296"/>
    </location>
</feature>
<evidence type="ECO:0000256" key="8">
    <source>
        <dbReference type="SAM" id="Phobius"/>
    </source>
</evidence>
<dbReference type="AlphaFoldDB" id="A0A7W8D6B5"/>
<dbReference type="PANTHER" id="PTHR42718">
    <property type="entry name" value="MAJOR FACILITATOR SUPERFAMILY MULTIDRUG TRANSPORTER MFSC"/>
    <property type="match status" value="1"/>
</dbReference>
<organism evidence="10 11">
    <name type="scientific">Chiayiivirga flava</name>
    <dbReference type="NCBI Taxonomy" id="659595"/>
    <lineage>
        <taxon>Bacteria</taxon>
        <taxon>Pseudomonadati</taxon>
        <taxon>Pseudomonadota</taxon>
        <taxon>Gammaproteobacteria</taxon>
        <taxon>Lysobacterales</taxon>
        <taxon>Lysobacteraceae</taxon>
        <taxon>Chiayiivirga</taxon>
    </lineage>
</organism>
<feature type="transmembrane region" description="Helical" evidence="8">
    <location>
        <begin position="368"/>
        <end position="392"/>
    </location>
</feature>
<reference evidence="10 11" key="1">
    <citation type="submission" date="2020-08" db="EMBL/GenBank/DDBJ databases">
        <title>Genomic Encyclopedia of Type Strains, Phase IV (KMG-IV): sequencing the most valuable type-strain genomes for metagenomic binning, comparative biology and taxonomic classification.</title>
        <authorList>
            <person name="Goeker M."/>
        </authorList>
    </citation>
    <scope>NUCLEOTIDE SEQUENCE [LARGE SCALE GENOMIC DNA]</scope>
    <source>
        <strain evidence="10 11">DSM 24163</strain>
    </source>
</reference>
<feature type="transmembrane region" description="Helical" evidence="8">
    <location>
        <begin position="21"/>
        <end position="40"/>
    </location>
</feature>
<dbReference type="InterPro" id="IPR020846">
    <property type="entry name" value="MFS_dom"/>
</dbReference>
<feature type="transmembrane region" description="Helical" evidence="8">
    <location>
        <begin position="316"/>
        <end position="334"/>
    </location>
</feature>
<dbReference type="NCBIfam" id="TIGR00711">
    <property type="entry name" value="efflux_EmrB"/>
    <property type="match status" value="1"/>
</dbReference>
<evidence type="ECO:0000256" key="4">
    <source>
        <dbReference type="ARBA" id="ARBA00022475"/>
    </source>
</evidence>
<dbReference type="Gene3D" id="1.20.1720.10">
    <property type="entry name" value="Multidrug resistance protein D"/>
    <property type="match status" value="1"/>
</dbReference>
<dbReference type="Proteomes" id="UP000521199">
    <property type="component" value="Unassembled WGS sequence"/>
</dbReference>
<evidence type="ECO:0000256" key="1">
    <source>
        <dbReference type="ARBA" id="ARBA00004651"/>
    </source>
</evidence>
<dbReference type="CDD" id="cd17503">
    <property type="entry name" value="MFS_LmrB_MDR_like"/>
    <property type="match status" value="1"/>
</dbReference>
<accession>A0A7W8D6B5</accession>
<keyword evidence="6 8" id="KW-1133">Transmembrane helix</keyword>
<dbReference type="PROSITE" id="PS50850">
    <property type="entry name" value="MFS"/>
    <property type="match status" value="1"/>
</dbReference>
<dbReference type="GO" id="GO:0022857">
    <property type="term" value="F:transmembrane transporter activity"/>
    <property type="evidence" value="ECO:0007669"/>
    <property type="project" value="InterPro"/>
</dbReference>
<feature type="domain" description="Major facilitator superfamily (MFS) profile" evidence="9">
    <location>
        <begin position="23"/>
        <end position="505"/>
    </location>
</feature>
<keyword evidence="11" id="KW-1185">Reference proteome</keyword>
<comment type="similarity">
    <text evidence="2">Belongs to the major facilitator superfamily. EmrB family.</text>
</comment>
<feature type="transmembrane region" description="Helical" evidence="8">
    <location>
        <begin position="483"/>
        <end position="500"/>
    </location>
</feature>
<evidence type="ECO:0000256" key="2">
    <source>
        <dbReference type="ARBA" id="ARBA00008537"/>
    </source>
</evidence>
<feature type="transmembrane region" description="Helical" evidence="8">
    <location>
        <begin position="238"/>
        <end position="258"/>
    </location>
</feature>
<keyword evidence="4" id="KW-1003">Cell membrane</keyword>
<comment type="subcellular location">
    <subcellularLocation>
        <location evidence="1">Cell membrane</location>
        <topology evidence="1">Multi-pass membrane protein</topology>
    </subcellularLocation>
</comment>
<evidence type="ECO:0000256" key="7">
    <source>
        <dbReference type="ARBA" id="ARBA00023136"/>
    </source>
</evidence>
<protein>
    <submittedName>
        <fullName evidence="10">DHA2 family multidrug resistance protein</fullName>
    </submittedName>
</protein>
<dbReference type="PANTHER" id="PTHR42718:SF9">
    <property type="entry name" value="MAJOR FACILITATOR SUPERFAMILY MULTIDRUG TRANSPORTER MFSC"/>
    <property type="match status" value="1"/>
</dbReference>
<evidence type="ECO:0000259" key="9">
    <source>
        <dbReference type="PROSITE" id="PS50850"/>
    </source>
</evidence>
<dbReference type="Gene3D" id="1.20.1250.20">
    <property type="entry name" value="MFS general substrate transporter like domains"/>
    <property type="match status" value="1"/>
</dbReference>
<dbReference type="SUPFAM" id="SSF103473">
    <property type="entry name" value="MFS general substrate transporter"/>
    <property type="match status" value="1"/>
</dbReference>
<gene>
    <name evidence="10" type="ORF">HNQ52_002279</name>
</gene>
<name>A0A7W8D6B5_9GAMM</name>
<feature type="transmembrane region" description="Helical" evidence="8">
    <location>
        <begin position="114"/>
        <end position="136"/>
    </location>
</feature>
<feature type="transmembrane region" description="Helical" evidence="8">
    <location>
        <begin position="209"/>
        <end position="226"/>
    </location>
</feature>
<feature type="transmembrane region" description="Helical" evidence="8">
    <location>
        <begin position="341"/>
        <end position="362"/>
    </location>
</feature>
<feature type="transmembrane region" description="Helical" evidence="8">
    <location>
        <begin position="175"/>
        <end position="197"/>
    </location>
</feature>
<dbReference type="InterPro" id="IPR004638">
    <property type="entry name" value="EmrB-like"/>
</dbReference>
<dbReference type="Pfam" id="PF07690">
    <property type="entry name" value="MFS_1"/>
    <property type="match status" value="1"/>
</dbReference>